<dbReference type="AlphaFoldDB" id="Q7P3I3"/>
<dbReference type="SUPFAM" id="SSF161098">
    <property type="entry name" value="MetI-like"/>
    <property type="match status" value="1"/>
</dbReference>
<evidence type="ECO:0000313" key="8">
    <source>
        <dbReference type="EMBL" id="EAA23124.1"/>
    </source>
</evidence>
<evidence type="ECO:0000256" key="6">
    <source>
        <dbReference type="ARBA" id="ARBA00023136"/>
    </source>
</evidence>
<feature type="transmembrane region" description="Helical" evidence="7">
    <location>
        <begin position="12"/>
        <end position="33"/>
    </location>
</feature>
<evidence type="ECO:0000256" key="2">
    <source>
        <dbReference type="ARBA" id="ARBA00022448"/>
    </source>
</evidence>
<reference evidence="8 9" key="1">
    <citation type="journal article" date="2003" name="Genome Res.">
        <title>Genome analysis of F. nucleatum sub spp vincentii and its comparison with the genome of F. nucleatum ATCC 25586.</title>
        <authorList>
            <person name="Kapatral V."/>
            <person name="Ivanova N."/>
            <person name="Anderson I."/>
            <person name="Reznik G."/>
            <person name="Bhattacharyya A."/>
            <person name="Gardner W.L."/>
            <person name="Mikhailova N."/>
            <person name="Lapidus A."/>
            <person name="Larsen N."/>
            <person name="D'Souza M."/>
            <person name="Walunas T."/>
            <person name="Haselkorn R."/>
            <person name="Overbeek R."/>
            <person name="Kyrpides N."/>
        </authorList>
    </citation>
    <scope>NUCLEOTIDE SEQUENCE [LARGE SCALE GENOMIC DNA]</scope>
    <source>
        <strain evidence="8 9">ATCC 49256</strain>
    </source>
</reference>
<dbReference type="Gene3D" id="1.10.3720.10">
    <property type="entry name" value="MetI-like"/>
    <property type="match status" value="1"/>
</dbReference>
<organism evidence="8 9">
    <name type="scientific">Fusobacterium vincentii ATCC 49256</name>
    <dbReference type="NCBI Taxonomy" id="209882"/>
    <lineage>
        <taxon>Bacteria</taxon>
        <taxon>Fusobacteriati</taxon>
        <taxon>Fusobacteriota</taxon>
        <taxon>Fusobacteriia</taxon>
        <taxon>Fusobacteriales</taxon>
        <taxon>Fusobacteriaceae</taxon>
        <taxon>Fusobacterium</taxon>
    </lineage>
</organism>
<dbReference type="Proteomes" id="UP000006454">
    <property type="component" value="Unassembled WGS sequence"/>
</dbReference>
<evidence type="ECO:0000256" key="3">
    <source>
        <dbReference type="ARBA" id="ARBA00022475"/>
    </source>
</evidence>
<evidence type="ECO:0000313" key="9">
    <source>
        <dbReference type="Proteomes" id="UP000006454"/>
    </source>
</evidence>
<comment type="subcellular location">
    <subcellularLocation>
        <location evidence="1">Cell membrane</location>
        <topology evidence="1">Multi-pass membrane protein</topology>
    </subcellularLocation>
</comment>
<name>Q7P3I3_FUSVC</name>
<keyword evidence="2" id="KW-0813">Transport</keyword>
<dbReference type="InterPro" id="IPR035906">
    <property type="entry name" value="MetI-like_sf"/>
</dbReference>
<sequence>MLYRFESNMKNSSVLGMVGAGGIGQLLMNHIAFRNWEKVWVLLIFLIITIILIEIFQNILEIKLTTR</sequence>
<dbReference type="PANTHER" id="PTHR30043:SF1">
    <property type="entry name" value="ABC TRANSPORT SYSTEM PERMEASE PROTEIN P69"/>
    <property type="match status" value="1"/>
</dbReference>
<comment type="caution">
    <text evidence="8">The sequence shown here is derived from an EMBL/GenBank/DDBJ whole genome shotgun (WGS) entry which is preliminary data.</text>
</comment>
<dbReference type="EMBL" id="AABF01000235">
    <property type="protein sequence ID" value="EAA23124.1"/>
    <property type="molecule type" value="Genomic_DNA"/>
</dbReference>
<keyword evidence="3" id="KW-1003">Cell membrane</keyword>
<evidence type="ECO:0000256" key="1">
    <source>
        <dbReference type="ARBA" id="ARBA00004651"/>
    </source>
</evidence>
<dbReference type="PANTHER" id="PTHR30043">
    <property type="entry name" value="PHOSPHONATES TRANSPORT SYSTEM PERMEASE PROTEIN"/>
    <property type="match status" value="1"/>
</dbReference>
<keyword evidence="4 7" id="KW-0812">Transmembrane</keyword>
<protein>
    <submittedName>
        <fullName evidence="8">Phosphonates transport system permease protein phnE</fullName>
    </submittedName>
</protein>
<evidence type="ECO:0000256" key="5">
    <source>
        <dbReference type="ARBA" id="ARBA00022989"/>
    </source>
</evidence>
<keyword evidence="5 7" id="KW-1133">Transmembrane helix</keyword>
<dbReference type="GO" id="GO:0005886">
    <property type="term" value="C:plasma membrane"/>
    <property type="evidence" value="ECO:0007669"/>
    <property type="project" value="UniProtKB-SubCell"/>
</dbReference>
<feature type="transmembrane region" description="Helical" evidence="7">
    <location>
        <begin position="39"/>
        <end position="60"/>
    </location>
</feature>
<evidence type="ECO:0000256" key="7">
    <source>
        <dbReference type="SAM" id="Phobius"/>
    </source>
</evidence>
<accession>Q7P3I3</accession>
<proteinExistence type="predicted"/>
<keyword evidence="6 7" id="KW-0472">Membrane</keyword>
<evidence type="ECO:0000256" key="4">
    <source>
        <dbReference type="ARBA" id="ARBA00022692"/>
    </source>
</evidence>
<gene>
    <name evidence="8" type="ORF">FNV0039</name>
</gene>